<evidence type="ECO:0000256" key="3">
    <source>
        <dbReference type="ARBA" id="ARBA00023274"/>
    </source>
</evidence>
<dbReference type="Proteomes" id="UP000318582">
    <property type="component" value="Unassembled WGS sequence"/>
</dbReference>
<dbReference type="PANTHER" id="PTHR13501:SF8">
    <property type="entry name" value="LARGE RIBOSOMAL SUBUNIT PROTEIN UL22M"/>
    <property type="match status" value="1"/>
</dbReference>
<evidence type="ECO:0000313" key="6">
    <source>
        <dbReference type="Proteomes" id="UP000318582"/>
    </source>
</evidence>
<reference evidence="5 6" key="1">
    <citation type="journal article" date="2019" name="Sci. Rep.">
        <title>Comparative genomics of chytrid fungi reveal insights into the obligate biotrophic and pathogenic lifestyle of Synchytrium endobioticum.</title>
        <authorList>
            <person name="van de Vossenberg B.T.L.H."/>
            <person name="Warris S."/>
            <person name="Nguyen H.D.T."/>
            <person name="van Gent-Pelzer M.P.E."/>
            <person name="Joly D.L."/>
            <person name="van de Geest H.C."/>
            <person name="Bonants P.J.M."/>
            <person name="Smith D.S."/>
            <person name="Levesque C.A."/>
            <person name="van der Lee T.A.J."/>
        </authorList>
    </citation>
    <scope>NUCLEOTIDE SEQUENCE [LARGE SCALE GENOMIC DNA]</scope>
    <source>
        <strain evidence="5 6">CBS 809.83</strain>
    </source>
</reference>
<keyword evidence="3 4" id="KW-0687">Ribonucleoprotein</keyword>
<comment type="similarity">
    <text evidence="1 4">Belongs to the universal ribosomal protein uL22 family.</text>
</comment>
<proteinExistence type="inferred from homology"/>
<dbReference type="PANTHER" id="PTHR13501">
    <property type="entry name" value="CHLOROPLAST 50S RIBOSOMAL PROTEIN L22-RELATED"/>
    <property type="match status" value="1"/>
</dbReference>
<evidence type="ECO:0000256" key="4">
    <source>
        <dbReference type="RuleBase" id="RU004005"/>
    </source>
</evidence>
<gene>
    <name evidence="5" type="ORF">PhCBS80983_g00344</name>
</gene>
<dbReference type="InterPro" id="IPR047867">
    <property type="entry name" value="Ribosomal_uL22_bac/org-type"/>
</dbReference>
<keyword evidence="6" id="KW-1185">Reference proteome</keyword>
<dbReference type="GO" id="GO:0003735">
    <property type="term" value="F:structural constituent of ribosome"/>
    <property type="evidence" value="ECO:0007669"/>
    <property type="project" value="InterPro"/>
</dbReference>
<name>A0A507EFL3_9FUNG</name>
<evidence type="ECO:0000256" key="2">
    <source>
        <dbReference type="ARBA" id="ARBA00022980"/>
    </source>
</evidence>
<evidence type="ECO:0000256" key="1">
    <source>
        <dbReference type="ARBA" id="ARBA00009451"/>
    </source>
</evidence>
<protein>
    <recommendedName>
        <fullName evidence="7">Ribosomal protein L22</fullName>
    </recommendedName>
</protein>
<keyword evidence="2 4" id="KW-0689">Ribosomal protein</keyword>
<dbReference type="AlphaFoldDB" id="A0A507EFL3"/>
<evidence type="ECO:0000313" key="5">
    <source>
        <dbReference type="EMBL" id="TPX62604.1"/>
    </source>
</evidence>
<organism evidence="5 6">
    <name type="scientific">Powellomyces hirtus</name>
    <dbReference type="NCBI Taxonomy" id="109895"/>
    <lineage>
        <taxon>Eukaryota</taxon>
        <taxon>Fungi</taxon>
        <taxon>Fungi incertae sedis</taxon>
        <taxon>Chytridiomycota</taxon>
        <taxon>Chytridiomycota incertae sedis</taxon>
        <taxon>Chytridiomycetes</taxon>
        <taxon>Spizellomycetales</taxon>
        <taxon>Powellomycetaceae</taxon>
        <taxon>Powellomyces</taxon>
    </lineage>
</organism>
<accession>A0A507EFL3</accession>
<sequence>MTAFAVAFRRGSRLATHLRKSACRAIPSQRVTRPVQVRLATSDANEAKASSTVSSLFASVQKEALEKAGTSTDSTKDIAPKSVGRLLTKGKGIPTFSTGDFRVSPRKLVHLARLIRGMPLEEAEVQMQMSKKRPADRVRAMLHRTAASLKHNYAEDPKTFVVQQAWVGKGVYLKRLKIHGRARFGIMHRPAAHLKIVVAKKKLDQTKEEKEFDRLVRMFRKHSLYVTMRNDRPVRSLHPPWSSKPWKYVTSKKWMSPDNALAKYR</sequence>
<dbReference type="SUPFAM" id="SSF54843">
    <property type="entry name" value="Ribosomal protein L22"/>
    <property type="match status" value="1"/>
</dbReference>
<dbReference type="Gene3D" id="3.90.470.10">
    <property type="entry name" value="Ribosomal protein L22/L17"/>
    <property type="match status" value="1"/>
</dbReference>
<dbReference type="EMBL" id="QEAQ01000002">
    <property type="protein sequence ID" value="TPX62604.1"/>
    <property type="molecule type" value="Genomic_DNA"/>
</dbReference>
<dbReference type="Pfam" id="PF00237">
    <property type="entry name" value="Ribosomal_L22"/>
    <property type="match status" value="1"/>
</dbReference>
<evidence type="ECO:0008006" key="7">
    <source>
        <dbReference type="Google" id="ProtNLM"/>
    </source>
</evidence>
<dbReference type="InterPro" id="IPR036394">
    <property type="entry name" value="Ribosomal_uL22_sf"/>
</dbReference>
<dbReference type="STRING" id="109895.A0A507EFL3"/>
<dbReference type="GO" id="GO:0006412">
    <property type="term" value="P:translation"/>
    <property type="evidence" value="ECO:0007669"/>
    <property type="project" value="InterPro"/>
</dbReference>
<comment type="caution">
    <text evidence="5">The sequence shown here is derived from an EMBL/GenBank/DDBJ whole genome shotgun (WGS) entry which is preliminary data.</text>
</comment>
<dbReference type="InterPro" id="IPR001063">
    <property type="entry name" value="Ribosomal_uL22"/>
</dbReference>
<dbReference type="GO" id="GO:0005762">
    <property type="term" value="C:mitochondrial large ribosomal subunit"/>
    <property type="evidence" value="ECO:0007669"/>
    <property type="project" value="TreeGrafter"/>
</dbReference>